<dbReference type="GO" id="GO:0000976">
    <property type="term" value="F:transcription cis-regulatory region binding"/>
    <property type="evidence" value="ECO:0007669"/>
    <property type="project" value="TreeGrafter"/>
</dbReference>
<keyword evidence="4" id="KW-0804">Transcription</keyword>
<dbReference type="InterPro" id="IPR036271">
    <property type="entry name" value="Tet_transcr_reg_TetR-rel_C_sf"/>
</dbReference>
<evidence type="ECO:0000256" key="6">
    <source>
        <dbReference type="SAM" id="MobiDB-lite"/>
    </source>
</evidence>
<evidence type="ECO:0000313" key="9">
    <source>
        <dbReference type="Proteomes" id="UP000290439"/>
    </source>
</evidence>
<dbReference type="PANTHER" id="PTHR30055:SF151">
    <property type="entry name" value="TRANSCRIPTIONAL REGULATORY PROTEIN"/>
    <property type="match status" value="1"/>
</dbReference>
<feature type="region of interest" description="Disordered" evidence="6">
    <location>
        <begin position="1"/>
        <end position="25"/>
    </location>
</feature>
<dbReference type="GO" id="GO:0045892">
    <property type="term" value="P:negative regulation of DNA-templated transcription"/>
    <property type="evidence" value="ECO:0007669"/>
    <property type="project" value="InterPro"/>
</dbReference>
<accession>A0A4U8VVP6</accession>
<dbReference type="SUPFAM" id="SSF46689">
    <property type="entry name" value="Homeodomain-like"/>
    <property type="match status" value="1"/>
</dbReference>
<keyword evidence="2" id="KW-0805">Transcription regulation</keyword>
<evidence type="ECO:0000256" key="2">
    <source>
        <dbReference type="ARBA" id="ARBA00023015"/>
    </source>
</evidence>
<dbReference type="InterPro" id="IPR001647">
    <property type="entry name" value="HTH_TetR"/>
</dbReference>
<dbReference type="PRINTS" id="PR00400">
    <property type="entry name" value="TETREPRESSOR"/>
</dbReference>
<sequence>MAASTTPDSGMTGEPHAVPESAPSDACVTCGQSLAHPARGRRRRYCSRSCQARAYRARRDALTPAHRTAPARRHATGASLTAVTIARTAVELADRLGLDGLSTRRLAGELGVATAALYRHYADREALLAAMAELVLVEVPPPPPELTGWRDRVAYEARQEWQLYQRHPWLLPVLARTRPPVGPALFDILERTFSALDQPTMTPLEILSIYLALSGLVQGIALMWSAEYVERALAPDAHPGEQVHAELAELLDPAARPVMRKLFGDTGPPEIDFDGVIDAGIDLLLDGVAARYRRDRD</sequence>
<feature type="DNA-binding region" description="H-T-H motif" evidence="5">
    <location>
        <begin position="102"/>
        <end position="121"/>
    </location>
</feature>
<evidence type="ECO:0000256" key="3">
    <source>
        <dbReference type="ARBA" id="ARBA00023125"/>
    </source>
</evidence>
<dbReference type="InterPro" id="IPR050109">
    <property type="entry name" value="HTH-type_TetR-like_transc_reg"/>
</dbReference>
<gene>
    <name evidence="8" type="primary">tetR_1</name>
    <name evidence="8" type="ORF">NCTC10797_00409</name>
</gene>
<dbReference type="PROSITE" id="PS50977">
    <property type="entry name" value="HTH_TETR_2"/>
    <property type="match status" value="1"/>
</dbReference>
<dbReference type="GO" id="GO:0003700">
    <property type="term" value="F:DNA-binding transcription factor activity"/>
    <property type="evidence" value="ECO:0007669"/>
    <property type="project" value="TreeGrafter"/>
</dbReference>
<evidence type="ECO:0000259" key="7">
    <source>
        <dbReference type="PROSITE" id="PS50977"/>
    </source>
</evidence>
<protein>
    <submittedName>
        <fullName evidence="8">Tetracycline repressor protein class B from transposon Tn10</fullName>
    </submittedName>
</protein>
<dbReference type="InterPro" id="IPR009057">
    <property type="entry name" value="Homeodomain-like_sf"/>
</dbReference>
<dbReference type="Gene3D" id="1.10.357.10">
    <property type="entry name" value="Tetracycline Repressor, domain 2"/>
    <property type="match status" value="1"/>
</dbReference>
<evidence type="ECO:0000256" key="4">
    <source>
        <dbReference type="ARBA" id="ARBA00023163"/>
    </source>
</evidence>
<dbReference type="RefSeq" id="WP_232052026.1">
    <property type="nucleotide sequence ID" value="NZ_LR215973.1"/>
</dbReference>
<dbReference type="GO" id="GO:0046677">
    <property type="term" value="P:response to antibiotic"/>
    <property type="evidence" value="ECO:0007669"/>
    <property type="project" value="InterPro"/>
</dbReference>
<reference evidence="8 9" key="1">
    <citation type="submission" date="2019-02" db="EMBL/GenBank/DDBJ databases">
        <authorList>
            <consortium name="Pathogen Informatics"/>
        </authorList>
    </citation>
    <scope>NUCLEOTIDE SEQUENCE [LARGE SCALE GENOMIC DNA]</scope>
    <source>
        <strain evidence="8 9">3012STDY6756504</strain>
    </source>
</reference>
<dbReference type="SUPFAM" id="SSF48498">
    <property type="entry name" value="Tetracyclin repressor-like, C-terminal domain"/>
    <property type="match status" value="1"/>
</dbReference>
<proteinExistence type="predicted"/>
<dbReference type="InterPro" id="IPR004111">
    <property type="entry name" value="Repressor_TetR_C"/>
</dbReference>
<dbReference type="Proteomes" id="UP000290439">
    <property type="component" value="Chromosome"/>
</dbReference>
<keyword evidence="1" id="KW-0678">Repressor</keyword>
<evidence type="ECO:0000256" key="5">
    <source>
        <dbReference type="PROSITE-ProRule" id="PRU00335"/>
    </source>
</evidence>
<dbReference type="EMBL" id="LR215973">
    <property type="protein sequence ID" value="VFA96655.1"/>
    <property type="molecule type" value="Genomic_DNA"/>
</dbReference>
<keyword evidence="3 5" id="KW-0238">DNA-binding</keyword>
<dbReference type="InterPro" id="IPR003012">
    <property type="entry name" value="Tet_transcr_reg_TetR"/>
</dbReference>
<evidence type="ECO:0000313" key="8">
    <source>
        <dbReference type="EMBL" id="VFA96655.1"/>
    </source>
</evidence>
<dbReference type="Pfam" id="PF00440">
    <property type="entry name" value="TetR_N"/>
    <property type="match status" value="1"/>
</dbReference>
<organism evidence="8 9">
    <name type="scientific">Nocardia cyriacigeorgica</name>
    <dbReference type="NCBI Taxonomy" id="135487"/>
    <lineage>
        <taxon>Bacteria</taxon>
        <taxon>Bacillati</taxon>
        <taxon>Actinomycetota</taxon>
        <taxon>Actinomycetes</taxon>
        <taxon>Mycobacteriales</taxon>
        <taxon>Nocardiaceae</taxon>
        <taxon>Nocardia</taxon>
    </lineage>
</organism>
<evidence type="ECO:0000256" key="1">
    <source>
        <dbReference type="ARBA" id="ARBA00022491"/>
    </source>
</evidence>
<dbReference type="PANTHER" id="PTHR30055">
    <property type="entry name" value="HTH-TYPE TRANSCRIPTIONAL REGULATOR RUTR"/>
    <property type="match status" value="1"/>
</dbReference>
<name>A0A4U8VVP6_9NOCA</name>
<dbReference type="AlphaFoldDB" id="A0A4U8VVP6"/>
<dbReference type="Pfam" id="PF02909">
    <property type="entry name" value="TetR_C_1"/>
    <property type="match status" value="1"/>
</dbReference>
<dbReference type="Gene3D" id="1.10.10.60">
    <property type="entry name" value="Homeodomain-like"/>
    <property type="match status" value="1"/>
</dbReference>
<feature type="domain" description="HTH tetR-type" evidence="7">
    <location>
        <begin position="79"/>
        <end position="139"/>
    </location>
</feature>